<dbReference type="EMBL" id="AP024421">
    <property type="protein sequence ID" value="BCR90414.1"/>
    <property type="molecule type" value="Genomic_DNA"/>
</dbReference>
<dbReference type="AlphaFoldDB" id="A0A7R7VUL9"/>
<protein>
    <submittedName>
        <fullName evidence="1">Uncharacterized protein</fullName>
    </submittedName>
</protein>
<dbReference type="Proteomes" id="UP000637239">
    <property type="component" value="Chromosome 6"/>
</dbReference>
<name>A0A7R7VUL9_ASPCH</name>
<keyword evidence="2" id="KW-1185">Reference proteome</keyword>
<evidence type="ECO:0000313" key="1">
    <source>
        <dbReference type="EMBL" id="BCR90414.1"/>
    </source>
</evidence>
<gene>
    <name evidence="1" type="ORF">ACHE_60300S</name>
</gene>
<proteinExistence type="predicted"/>
<evidence type="ECO:0000313" key="2">
    <source>
        <dbReference type="Proteomes" id="UP000637239"/>
    </source>
</evidence>
<sequence length="62" mass="7408">MRSHQNRILHKLLHTIHQSVPILTSEKPLNPDLPLRRKMRVRLRNRRLIRNSEHAHPPAKKA</sequence>
<reference evidence="1" key="1">
    <citation type="submission" date="2021-01" db="EMBL/GenBank/DDBJ databases">
        <authorList>
            <consortium name="Aspergillus chevalieri M1 genome sequencing consortium"/>
            <person name="Kazuki M."/>
            <person name="Futagami T."/>
        </authorList>
    </citation>
    <scope>NUCLEOTIDE SEQUENCE</scope>
    <source>
        <strain evidence="1">M1</strain>
    </source>
</reference>
<dbReference type="GeneID" id="66984772"/>
<dbReference type="KEGG" id="ache:ACHE_60300S"/>
<accession>A0A7R7VUL9</accession>
<reference evidence="1" key="2">
    <citation type="submission" date="2021-02" db="EMBL/GenBank/DDBJ databases">
        <title>Aspergillus chevalieri M1 genome sequence.</title>
        <authorList>
            <person name="Kadooka C."/>
            <person name="Mori K."/>
            <person name="Futagami T."/>
        </authorList>
    </citation>
    <scope>NUCLEOTIDE SEQUENCE</scope>
    <source>
        <strain evidence="1">M1</strain>
    </source>
</reference>
<dbReference type="RefSeq" id="XP_043138936.1">
    <property type="nucleotide sequence ID" value="XM_043281459.1"/>
</dbReference>
<organism evidence="1 2">
    <name type="scientific">Aspergillus chevalieri</name>
    <name type="common">Eurotium chevalieri</name>
    <dbReference type="NCBI Taxonomy" id="182096"/>
    <lineage>
        <taxon>Eukaryota</taxon>
        <taxon>Fungi</taxon>
        <taxon>Dikarya</taxon>
        <taxon>Ascomycota</taxon>
        <taxon>Pezizomycotina</taxon>
        <taxon>Eurotiomycetes</taxon>
        <taxon>Eurotiomycetidae</taxon>
        <taxon>Eurotiales</taxon>
        <taxon>Aspergillaceae</taxon>
        <taxon>Aspergillus</taxon>
        <taxon>Aspergillus subgen. Aspergillus</taxon>
    </lineage>
</organism>